<dbReference type="EMBL" id="AP014940">
    <property type="protein sequence ID" value="BAW00310.1"/>
    <property type="molecule type" value="Genomic_DNA"/>
</dbReference>
<dbReference type="SUPFAM" id="SSF53822">
    <property type="entry name" value="Periplasmic binding protein-like I"/>
    <property type="match status" value="1"/>
</dbReference>
<dbReference type="PRINTS" id="PR00036">
    <property type="entry name" value="HTHLACI"/>
</dbReference>
<dbReference type="InterPro" id="IPR046335">
    <property type="entry name" value="LacI/GalR-like_sensor"/>
</dbReference>
<dbReference type="KEGG" id="lem:LEN_4822"/>
<keyword evidence="1" id="KW-0805">Transcription regulation</keyword>
<dbReference type="Gene3D" id="3.40.50.2300">
    <property type="match status" value="2"/>
</dbReference>
<evidence type="ECO:0000259" key="4">
    <source>
        <dbReference type="PROSITE" id="PS50932"/>
    </source>
</evidence>
<evidence type="ECO:0000256" key="2">
    <source>
        <dbReference type="ARBA" id="ARBA00023125"/>
    </source>
</evidence>
<name>A0AAU9AT38_LYSEN</name>
<dbReference type="RefSeq" id="WP_074871154.1">
    <property type="nucleotide sequence ID" value="NZ_AP014940.1"/>
</dbReference>
<evidence type="ECO:0000313" key="6">
    <source>
        <dbReference type="Proteomes" id="UP000218824"/>
    </source>
</evidence>
<dbReference type="CDD" id="cd01392">
    <property type="entry name" value="HTH_LacI"/>
    <property type="match status" value="1"/>
</dbReference>
<dbReference type="AlphaFoldDB" id="A0AAU9AT38"/>
<dbReference type="PANTHER" id="PTHR30146:SF153">
    <property type="entry name" value="LACTOSE OPERON REPRESSOR"/>
    <property type="match status" value="1"/>
</dbReference>
<dbReference type="Gene3D" id="1.10.260.40">
    <property type="entry name" value="lambda repressor-like DNA-binding domains"/>
    <property type="match status" value="1"/>
</dbReference>
<dbReference type="InterPro" id="IPR028082">
    <property type="entry name" value="Peripla_BP_I"/>
</dbReference>
<accession>A0AAU9AT38</accession>
<proteinExistence type="predicted"/>
<organism evidence="5 6">
    <name type="scientific">Lysobacter enzymogenes</name>
    <dbReference type="NCBI Taxonomy" id="69"/>
    <lineage>
        <taxon>Bacteria</taxon>
        <taxon>Pseudomonadati</taxon>
        <taxon>Pseudomonadota</taxon>
        <taxon>Gammaproteobacteria</taxon>
        <taxon>Lysobacterales</taxon>
        <taxon>Lysobacteraceae</taxon>
        <taxon>Lysobacter</taxon>
    </lineage>
</organism>
<evidence type="ECO:0000313" key="5">
    <source>
        <dbReference type="EMBL" id="BAW00310.1"/>
    </source>
</evidence>
<dbReference type="Proteomes" id="UP000218824">
    <property type="component" value="Chromosome"/>
</dbReference>
<dbReference type="CDD" id="cd01545">
    <property type="entry name" value="PBP1_SalR"/>
    <property type="match status" value="1"/>
</dbReference>
<dbReference type="SUPFAM" id="SSF47413">
    <property type="entry name" value="lambda repressor-like DNA-binding domains"/>
    <property type="match status" value="1"/>
</dbReference>
<keyword evidence="2" id="KW-0238">DNA-binding</keyword>
<dbReference type="PANTHER" id="PTHR30146">
    <property type="entry name" value="LACI-RELATED TRANSCRIPTIONAL REPRESSOR"/>
    <property type="match status" value="1"/>
</dbReference>
<gene>
    <name evidence="5" type="ORF">LEN_4822</name>
</gene>
<dbReference type="InterPro" id="IPR010982">
    <property type="entry name" value="Lambda_DNA-bd_dom_sf"/>
</dbReference>
<evidence type="ECO:0000256" key="3">
    <source>
        <dbReference type="ARBA" id="ARBA00023163"/>
    </source>
</evidence>
<dbReference type="PROSITE" id="PS50932">
    <property type="entry name" value="HTH_LACI_2"/>
    <property type="match status" value="1"/>
</dbReference>
<dbReference type="GeneID" id="83066593"/>
<dbReference type="Pfam" id="PF00356">
    <property type="entry name" value="LacI"/>
    <property type="match status" value="1"/>
</dbReference>
<reference evidence="5 6" key="1">
    <citation type="journal article" date="2017" name="DNA Res.">
        <title>Complete genome sequence and expression profile of the commercial lytic enzyme producer Lysobacter enzymogenes M497-1.</title>
        <authorList>
            <person name="Takami H."/>
            <person name="Toyoda A."/>
            <person name="Uchiyama I."/>
            <person name="Itoh T."/>
            <person name="Takaki Y."/>
            <person name="Arai W."/>
            <person name="Nishi S."/>
            <person name="Kawai M."/>
            <person name="Shinya K."/>
            <person name="Ikeda H."/>
        </authorList>
    </citation>
    <scope>NUCLEOTIDE SEQUENCE [LARGE SCALE GENOMIC DNA]</scope>
    <source>
        <strain evidence="5 6">M497-1</strain>
    </source>
</reference>
<dbReference type="InterPro" id="IPR000843">
    <property type="entry name" value="HTH_LacI"/>
</dbReference>
<dbReference type="GO" id="GO:0003700">
    <property type="term" value="F:DNA-binding transcription factor activity"/>
    <property type="evidence" value="ECO:0007669"/>
    <property type="project" value="TreeGrafter"/>
</dbReference>
<feature type="domain" description="HTH lacI-type" evidence="4">
    <location>
        <begin position="3"/>
        <end position="57"/>
    </location>
</feature>
<dbReference type="GO" id="GO:0000976">
    <property type="term" value="F:transcription cis-regulatory region binding"/>
    <property type="evidence" value="ECO:0007669"/>
    <property type="project" value="TreeGrafter"/>
</dbReference>
<dbReference type="PROSITE" id="PS00356">
    <property type="entry name" value="HTH_LACI_1"/>
    <property type="match status" value="1"/>
</dbReference>
<evidence type="ECO:0000256" key="1">
    <source>
        <dbReference type="ARBA" id="ARBA00023015"/>
    </source>
</evidence>
<protein>
    <submittedName>
        <fullName evidence="5">LacI family transcriptional regulator</fullName>
    </submittedName>
</protein>
<dbReference type="Pfam" id="PF13377">
    <property type="entry name" value="Peripla_BP_3"/>
    <property type="match status" value="1"/>
</dbReference>
<keyword evidence="3" id="KW-0804">Transcription</keyword>
<dbReference type="SMART" id="SM00354">
    <property type="entry name" value="HTH_LACI"/>
    <property type="match status" value="1"/>
</dbReference>
<sequence length="341" mass="37710">MRVRIEDVAEVAGVSMKTVSRVLNQEPNVSEETRKRVEAAARKLQYRPNPSARSLAGQRSFLVALLYDNPSSNYLMEVQAGMLDACNSQHYNLMLAPVTYTDKKLVAHVDEIVQRSRADGLVLTPPLTDHPGLMKRLGQLRIPYANISPKLRGERIGVVLDEERAVRELMAHLVSLGHRRIAHIKGHPEHGASQWRLNGYRDGLAAAGIEFDPQLVAEGDFHYDTGAICAQRLLLMDDPPTAIFAANDDMAAGTIRTASEMGLSIPGDVSVCGFDDTPLSRQIYPPLTTVRQPTREMGRLATHELFKRIKAPDAGQLILAPYELQLRKSTGAVGKPRARKR</sequence>